<evidence type="ECO:0000256" key="1">
    <source>
        <dbReference type="ARBA" id="ARBA00009175"/>
    </source>
</evidence>
<dbReference type="PANTHER" id="PTHR30632:SF14">
    <property type="entry name" value="TUNGSTATE_MOLYBDATE_CHROMATE-BINDING PROTEIN MODA"/>
    <property type="match status" value="1"/>
</dbReference>
<feature type="chain" id="PRO_5020990476" evidence="5">
    <location>
        <begin position="17"/>
        <end position="247"/>
    </location>
</feature>
<dbReference type="Pfam" id="PF13531">
    <property type="entry name" value="SBP_bac_11"/>
    <property type="match status" value="1"/>
</dbReference>
<dbReference type="OrthoDB" id="9785015at2"/>
<dbReference type="RefSeq" id="WP_133539920.1">
    <property type="nucleotide sequence ID" value="NZ_SNXI01000010.1"/>
</dbReference>
<dbReference type="InterPro" id="IPR005950">
    <property type="entry name" value="ModA"/>
</dbReference>
<keyword evidence="2 4" id="KW-0479">Metal-binding</keyword>
<dbReference type="EMBL" id="SNXI01000010">
    <property type="protein sequence ID" value="TDP32153.1"/>
    <property type="molecule type" value="Genomic_DNA"/>
</dbReference>
<evidence type="ECO:0000256" key="4">
    <source>
        <dbReference type="PIRSR" id="PIRSR004846-1"/>
    </source>
</evidence>
<dbReference type="PANTHER" id="PTHR30632">
    <property type="entry name" value="MOLYBDATE-BINDING PERIPLASMIC PROTEIN"/>
    <property type="match status" value="1"/>
</dbReference>
<accession>A0A4R6P4W4</accession>
<feature type="binding site" evidence="4">
    <location>
        <position position="55"/>
    </location>
    <ligand>
        <name>molybdate</name>
        <dbReference type="ChEBI" id="CHEBI:36264"/>
    </ligand>
</feature>
<evidence type="ECO:0000313" key="7">
    <source>
        <dbReference type="Proteomes" id="UP000295531"/>
    </source>
</evidence>
<name>A0A4R6P4W4_9GAMM</name>
<dbReference type="Proteomes" id="UP000295531">
    <property type="component" value="Unassembled WGS sequence"/>
</dbReference>
<reference evidence="6 7" key="1">
    <citation type="submission" date="2019-03" db="EMBL/GenBank/DDBJ databases">
        <title>Freshwater and sediment microbial communities from various areas in North America, analyzing microbe dynamics in response to fracking.</title>
        <authorList>
            <person name="Lamendella R."/>
        </authorList>
    </citation>
    <scope>NUCLEOTIDE SEQUENCE [LARGE SCALE GENOMIC DNA]</scope>
    <source>
        <strain evidence="6 7">18_TX</strain>
    </source>
</reference>
<keyword evidence="3 5" id="KW-0732">Signal</keyword>
<dbReference type="SUPFAM" id="SSF53850">
    <property type="entry name" value="Periplasmic binding protein-like II"/>
    <property type="match status" value="1"/>
</dbReference>
<proteinExistence type="inferred from homology"/>
<dbReference type="Gene3D" id="3.40.190.10">
    <property type="entry name" value="Periplasmic binding protein-like II"/>
    <property type="match status" value="2"/>
</dbReference>
<feature type="binding site" evidence="4">
    <location>
        <position position="158"/>
    </location>
    <ligand>
        <name>molybdate</name>
        <dbReference type="ChEBI" id="CHEBI:36264"/>
    </ligand>
</feature>
<organism evidence="6 7">
    <name type="scientific">Idiomarina aquatica</name>
    <dbReference type="NCBI Taxonomy" id="1327752"/>
    <lineage>
        <taxon>Bacteria</taxon>
        <taxon>Pseudomonadati</taxon>
        <taxon>Pseudomonadota</taxon>
        <taxon>Gammaproteobacteria</taxon>
        <taxon>Alteromonadales</taxon>
        <taxon>Idiomarinaceae</taxon>
        <taxon>Idiomarina</taxon>
    </lineage>
</organism>
<evidence type="ECO:0000256" key="5">
    <source>
        <dbReference type="SAM" id="SignalP"/>
    </source>
</evidence>
<sequence length="247" mass="26942">MWRLVLPLLLVFSSNAATQTLTLAAASSYRPILEAVVTDFKEANDISVRIVYGSSGKLASQIQAGAPFDIYFSANKRFMELLQDKGLVRDVTLDGYGQLGLWAAAPQATALSVDNLQHTQQRIAIAQPRHAPYGQAAMQWLQSNDLNLAEQLVYAENVAQAAQMVFSGAAKFGLVALSVIPLDARTAKQLVILPAVDNSLLQHRHGIVSATSEASVARQFSDYFQQPKFDEIKQQYGLTTDSGSDKR</sequence>
<dbReference type="InterPro" id="IPR050682">
    <property type="entry name" value="ModA/WtpA"/>
</dbReference>
<evidence type="ECO:0000256" key="2">
    <source>
        <dbReference type="ARBA" id="ARBA00022723"/>
    </source>
</evidence>
<evidence type="ECO:0000256" key="3">
    <source>
        <dbReference type="ARBA" id="ARBA00022729"/>
    </source>
</evidence>
<comment type="caution">
    <text evidence="6">The sequence shown here is derived from an EMBL/GenBank/DDBJ whole genome shotgun (WGS) entry which is preliminary data.</text>
</comment>
<dbReference type="PIRSF" id="PIRSF004846">
    <property type="entry name" value="ModA"/>
    <property type="match status" value="1"/>
</dbReference>
<dbReference type="GO" id="GO:0030973">
    <property type="term" value="F:molybdate ion binding"/>
    <property type="evidence" value="ECO:0007669"/>
    <property type="project" value="TreeGrafter"/>
</dbReference>
<protein>
    <submittedName>
        <fullName evidence="6">Molybdate transport system substrate-binding protein</fullName>
    </submittedName>
</protein>
<comment type="similarity">
    <text evidence="1">Belongs to the bacterial solute-binding protein ModA family.</text>
</comment>
<feature type="binding site" evidence="4">
    <location>
        <position position="28"/>
    </location>
    <ligand>
        <name>molybdate</name>
        <dbReference type="ChEBI" id="CHEBI:36264"/>
    </ligand>
</feature>
<keyword evidence="7" id="KW-1185">Reference proteome</keyword>
<keyword evidence="4" id="KW-0500">Molybdenum</keyword>
<evidence type="ECO:0000313" key="6">
    <source>
        <dbReference type="EMBL" id="TDP32153.1"/>
    </source>
</evidence>
<dbReference type="GO" id="GO:0015689">
    <property type="term" value="P:molybdate ion transport"/>
    <property type="evidence" value="ECO:0007669"/>
    <property type="project" value="InterPro"/>
</dbReference>
<feature type="signal peptide" evidence="5">
    <location>
        <begin position="1"/>
        <end position="16"/>
    </location>
</feature>
<gene>
    <name evidence="6" type="ORF">DEU29_11012</name>
</gene>
<dbReference type="NCBIfam" id="TIGR01256">
    <property type="entry name" value="modA"/>
    <property type="match status" value="1"/>
</dbReference>
<dbReference type="GO" id="GO:0046872">
    <property type="term" value="F:metal ion binding"/>
    <property type="evidence" value="ECO:0007669"/>
    <property type="project" value="UniProtKB-KW"/>
</dbReference>
<dbReference type="AlphaFoldDB" id="A0A4R6P4W4"/>